<evidence type="ECO:0000259" key="7">
    <source>
        <dbReference type="Pfam" id="PF03636"/>
    </source>
</evidence>
<gene>
    <name evidence="8" type="ORF">ACFQGD_18235</name>
</gene>
<protein>
    <submittedName>
        <fullName evidence="8">Glycosyl hydrolase family 65 protein</fullName>
    </submittedName>
</protein>
<dbReference type="GO" id="GO:0016787">
    <property type="term" value="F:hydrolase activity"/>
    <property type="evidence" value="ECO:0007669"/>
    <property type="project" value="UniProtKB-KW"/>
</dbReference>
<dbReference type="Gene3D" id="2.60.420.10">
    <property type="entry name" value="Maltose phosphorylase, domain 3"/>
    <property type="match status" value="1"/>
</dbReference>
<keyword evidence="8" id="KW-0378">Hydrolase</keyword>
<evidence type="ECO:0000259" key="6">
    <source>
        <dbReference type="Pfam" id="PF03633"/>
    </source>
</evidence>
<dbReference type="SUPFAM" id="SSF74650">
    <property type="entry name" value="Galactose mutarotase-like"/>
    <property type="match status" value="1"/>
</dbReference>
<dbReference type="Pfam" id="PF03633">
    <property type="entry name" value="Glyco_hydro_65C"/>
    <property type="match status" value="1"/>
</dbReference>
<dbReference type="SUPFAM" id="SSF48208">
    <property type="entry name" value="Six-hairpin glycosidases"/>
    <property type="match status" value="1"/>
</dbReference>
<reference evidence="9" key="1">
    <citation type="journal article" date="2019" name="Int. J. Syst. Evol. Microbiol.">
        <title>The Global Catalogue of Microorganisms (GCM) 10K type strain sequencing project: providing services to taxonomists for standard genome sequencing and annotation.</title>
        <authorList>
            <consortium name="The Broad Institute Genomics Platform"/>
            <consortium name="The Broad Institute Genome Sequencing Center for Infectious Disease"/>
            <person name="Wu L."/>
            <person name="Ma J."/>
        </authorList>
    </citation>
    <scope>NUCLEOTIDE SEQUENCE [LARGE SCALE GENOMIC DNA]</scope>
    <source>
        <strain evidence="9">KCTC 32255</strain>
    </source>
</reference>
<evidence type="ECO:0000313" key="9">
    <source>
        <dbReference type="Proteomes" id="UP001596337"/>
    </source>
</evidence>
<evidence type="ECO:0000256" key="2">
    <source>
        <dbReference type="ARBA" id="ARBA00022676"/>
    </source>
</evidence>
<dbReference type="RefSeq" id="WP_345393167.1">
    <property type="nucleotide sequence ID" value="NZ_BAABLA010000018.1"/>
</dbReference>
<evidence type="ECO:0000256" key="3">
    <source>
        <dbReference type="ARBA" id="ARBA00022679"/>
    </source>
</evidence>
<keyword evidence="3" id="KW-0808">Transferase</keyword>
<dbReference type="Gene3D" id="2.70.98.40">
    <property type="entry name" value="Glycoside hydrolase, family 65, N-terminal domain"/>
    <property type="match status" value="1"/>
</dbReference>
<feature type="domain" description="Glycoside hydrolase family 65 N-terminal" evidence="7">
    <location>
        <begin position="31"/>
        <end position="134"/>
    </location>
</feature>
<dbReference type="InterPro" id="IPR012341">
    <property type="entry name" value="6hp_glycosidase-like_sf"/>
</dbReference>
<dbReference type="InterPro" id="IPR005196">
    <property type="entry name" value="Glyco_hydro_65_N"/>
</dbReference>
<dbReference type="Proteomes" id="UP001596337">
    <property type="component" value="Unassembled WGS sequence"/>
</dbReference>
<dbReference type="Pfam" id="PF03632">
    <property type="entry name" value="Glyco_hydro_65m"/>
    <property type="match status" value="1"/>
</dbReference>
<dbReference type="InterPro" id="IPR008928">
    <property type="entry name" value="6-hairpin_glycosidase_sf"/>
</dbReference>
<dbReference type="InterPro" id="IPR005194">
    <property type="entry name" value="Glyco_hydro_65_C"/>
</dbReference>
<evidence type="ECO:0000256" key="1">
    <source>
        <dbReference type="ARBA" id="ARBA00006768"/>
    </source>
</evidence>
<dbReference type="InterPro" id="IPR005195">
    <property type="entry name" value="Glyco_hydro_65_M"/>
</dbReference>
<dbReference type="Pfam" id="PF03636">
    <property type="entry name" value="Glyco_hydro_65N"/>
    <property type="match status" value="1"/>
</dbReference>
<dbReference type="PIRSF" id="PIRSF036289">
    <property type="entry name" value="Glycosyl_hydrolase_malt_phosph"/>
    <property type="match status" value="1"/>
</dbReference>
<dbReference type="PANTHER" id="PTHR11051:SF8">
    <property type="entry name" value="PROTEIN-GLUCOSYLGALACTOSYLHYDROXYLYSINE GLUCOSIDASE"/>
    <property type="match status" value="1"/>
</dbReference>
<keyword evidence="4" id="KW-0326">Glycosidase</keyword>
<organism evidence="8 9">
    <name type="scientific">Haloechinothrix salitolerans</name>
    <dbReference type="NCBI Taxonomy" id="926830"/>
    <lineage>
        <taxon>Bacteria</taxon>
        <taxon>Bacillati</taxon>
        <taxon>Actinomycetota</taxon>
        <taxon>Actinomycetes</taxon>
        <taxon>Pseudonocardiales</taxon>
        <taxon>Pseudonocardiaceae</taxon>
        <taxon>Haloechinothrix</taxon>
    </lineage>
</organism>
<feature type="domain" description="Glycoside hydrolase family 65 central catalytic" evidence="5">
    <location>
        <begin position="247"/>
        <end position="604"/>
    </location>
</feature>
<evidence type="ECO:0000313" key="8">
    <source>
        <dbReference type="EMBL" id="MFC6869087.1"/>
    </source>
</evidence>
<sequence length="690" mass="74199">MAAPYPEPEPGWAITWHSGDRLPRAVADAVLTIGAHGLATRGVAEEAPADARPVVLASGVYDRSVPGERLLPLPSWTGLDIDPAPAAWRQTLDLRTGVLTRTEAPVDHQRPLRTVRFVSAVRPGIVVLRAEATPGRVKPGDALRAYPGTPQAHRTFDGQYWLASAPGIAVAATHIQRDHDGVEVTERIAAYDTDGTARAEDLIAAVRRASEAGFDRLLTEHRTAWAARWTDAGVEIDGDTDAELALRYALFQLWCNVGGTTEAAVGARGLSGGGYDGHVFWDADVFILPAVASMAPDLARAMVSYRLHRLPAAKSAAAERGYAGARFPWESASLGVDVTPVTGDLGGETVAIKTGLWEEHITADVAWSAWHYARWSDDTAFLRGPGRQLLVATARYWTSRCRLAADGTAHIDTVIGPDEYHEGVSDNAFTNIMARWNLRTAAELVERATGSSPETRRWRRVAATLVDGYQPGTGRYEQFAGYFALDPLRIDAVATPPVAADVLLGRQRVARSQLIKQPDVLMAHHLLPDEPAPGSLVSNLDFYGPRTAHGSSLSPAIGASLLARAGRPDDALAELRTALRLDLDDVTGTTAGGLHLGAIGGCWQAVLFGFAGARVADGVLWLDPVLPSAWSRLGLRFGCLGRRVRLDIDHDDVAIETDGPLRVRLPGHADITVTTRARVALRTSQPRSTR</sequence>
<proteinExistence type="inferred from homology"/>
<evidence type="ECO:0000256" key="4">
    <source>
        <dbReference type="ARBA" id="ARBA00023295"/>
    </source>
</evidence>
<feature type="domain" description="Glycoside hydrolase family 65 C-terminal" evidence="6">
    <location>
        <begin position="614"/>
        <end position="668"/>
    </location>
</feature>
<dbReference type="InterPro" id="IPR017045">
    <property type="entry name" value="Malt_Pase/Glycosyl_Hdrlase"/>
</dbReference>
<name>A0ABW2C3F9_9PSEU</name>
<evidence type="ECO:0000259" key="5">
    <source>
        <dbReference type="Pfam" id="PF03632"/>
    </source>
</evidence>
<dbReference type="PANTHER" id="PTHR11051">
    <property type="entry name" value="GLYCOSYL HYDROLASE-RELATED"/>
    <property type="match status" value="1"/>
</dbReference>
<comment type="similarity">
    <text evidence="1">Belongs to the glycosyl hydrolase 65 family.</text>
</comment>
<dbReference type="Gene3D" id="1.50.10.10">
    <property type="match status" value="1"/>
</dbReference>
<keyword evidence="2" id="KW-0328">Glycosyltransferase</keyword>
<accession>A0ABW2C3F9</accession>
<dbReference type="EMBL" id="JBHSXX010000001">
    <property type="protein sequence ID" value="MFC6869087.1"/>
    <property type="molecule type" value="Genomic_DNA"/>
</dbReference>
<keyword evidence="9" id="KW-1185">Reference proteome</keyword>
<dbReference type="InterPro" id="IPR037018">
    <property type="entry name" value="GH65_N"/>
</dbReference>
<dbReference type="InterPro" id="IPR011013">
    <property type="entry name" value="Gal_mutarotase_sf_dom"/>
</dbReference>
<comment type="caution">
    <text evidence="8">The sequence shown here is derived from an EMBL/GenBank/DDBJ whole genome shotgun (WGS) entry which is preliminary data.</text>
</comment>